<reference evidence="3" key="1">
    <citation type="journal article" date="2014" name="Int. J. Syst. Evol. Microbiol.">
        <title>Complete genome sequence of Corynebacterium casei LMG S-19264T (=DSM 44701T), isolated from a smear-ripened cheese.</title>
        <authorList>
            <consortium name="US DOE Joint Genome Institute (JGI-PGF)"/>
            <person name="Walter F."/>
            <person name="Albersmeier A."/>
            <person name="Kalinowski J."/>
            <person name="Ruckert C."/>
        </authorList>
    </citation>
    <scope>NUCLEOTIDE SEQUENCE</scope>
    <source>
        <strain evidence="3">JCM 12862</strain>
    </source>
</reference>
<dbReference type="SUPFAM" id="SSF54427">
    <property type="entry name" value="NTF2-like"/>
    <property type="match status" value="1"/>
</dbReference>
<dbReference type="AlphaFoldDB" id="A0A8J3BSE6"/>
<feature type="domain" description="DUF4440" evidence="2">
    <location>
        <begin position="40"/>
        <end position="144"/>
    </location>
</feature>
<evidence type="ECO:0000313" key="4">
    <source>
        <dbReference type="Proteomes" id="UP000612329"/>
    </source>
</evidence>
<comment type="caution">
    <text evidence="3">The sequence shown here is derived from an EMBL/GenBank/DDBJ whole genome shotgun (WGS) entry which is preliminary data.</text>
</comment>
<dbReference type="InterPro" id="IPR027843">
    <property type="entry name" value="DUF4440"/>
</dbReference>
<keyword evidence="1" id="KW-0732">Signal</keyword>
<evidence type="ECO:0000313" key="3">
    <source>
        <dbReference type="EMBL" id="GGK24555.1"/>
    </source>
</evidence>
<dbReference type="Pfam" id="PF14534">
    <property type="entry name" value="DUF4440"/>
    <property type="match status" value="1"/>
</dbReference>
<gene>
    <name evidence="3" type="ORF">GCM10007962_18480</name>
</gene>
<reference evidence="3" key="2">
    <citation type="submission" date="2020-09" db="EMBL/GenBank/DDBJ databases">
        <authorList>
            <person name="Sun Q."/>
            <person name="Ohkuma M."/>
        </authorList>
    </citation>
    <scope>NUCLEOTIDE SEQUENCE</scope>
    <source>
        <strain evidence="3">JCM 12862</strain>
    </source>
</reference>
<keyword evidence="4" id="KW-1185">Reference proteome</keyword>
<dbReference type="RefSeq" id="WP_188652332.1">
    <property type="nucleotide sequence ID" value="NZ_BMNR01000004.1"/>
</dbReference>
<accession>A0A8J3BSE6</accession>
<organism evidence="3 4">
    <name type="scientific">Yeosuana aromativorans</name>
    <dbReference type="NCBI Taxonomy" id="288019"/>
    <lineage>
        <taxon>Bacteria</taxon>
        <taxon>Pseudomonadati</taxon>
        <taxon>Bacteroidota</taxon>
        <taxon>Flavobacteriia</taxon>
        <taxon>Flavobacteriales</taxon>
        <taxon>Flavobacteriaceae</taxon>
        <taxon>Yeosuana</taxon>
    </lineage>
</organism>
<protein>
    <recommendedName>
        <fullName evidence="2">DUF4440 domain-containing protein</fullName>
    </recommendedName>
</protein>
<dbReference type="PROSITE" id="PS51257">
    <property type="entry name" value="PROKAR_LIPOPROTEIN"/>
    <property type="match status" value="1"/>
</dbReference>
<dbReference type="Gene3D" id="3.10.450.50">
    <property type="match status" value="1"/>
</dbReference>
<proteinExistence type="predicted"/>
<evidence type="ECO:0000256" key="1">
    <source>
        <dbReference type="SAM" id="SignalP"/>
    </source>
</evidence>
<dbReference type="Proteomes" id="UP000612329">
    <property type="component" value="Unassembled WGS sequence"/>
</dbReference>
<feature type="signal peptide" evidence="1">
    <location>
        <begin position="1"/>
        <end position="24"/>
    </location>
</feature>
<name>A0A8J3BSE6_9FLAO</name>
<dbReference type="InterPro" id="IPR032710">
    <property type="entry name" value="NTF2-like_dom_sf"/>
</dbReference>
<dbReference type="EMBL" id="BMNR01000004">
    <property type="protein sequence ID" value="GGK24555.1"/>
    <property type="molecule type" value="Genomic_DNA"/>
</dbReference>
<sequence>MKPTKFLTLGIVALLLATSIISCGQKTKETATVEQLGQMNRDFAKALLAKDATAAANLYDENASLLPPNEPIVTGRENIKNYWQALIDAGLIDASVKTIDASSDGDLGYEIGTFELKFQGEDGAIITDTGKYTEILKRNSEGKWISIYGMWSNNE</sequence>
<feature type="chain" id="PRO_5035304425" description="DUF4440 domain-containing protein" evidence="1">
    <location>
        <begin position="25"/>
        <end position="155"/>
    </location>
</feature>
<evidence type="ECO:0000259" key="2">
    <source>
        <dbReference type="Pfam" id="PF14534"/>
    </source>
</evidence>